<dbReference type="InterPro" id="IPR021130">
    <property type="entry name" value="PRib-ATP_PPHydrolase-like"/>
</dbReference>
<evidence type="ECO:0008006" key="3">
    <source>
        <dbReference type="Google" id="ProtNLM"/>
    </source>
</evidence>
<proteinExistence type="predicted"/>
<protein>
    <recommendedName>
        <fullName evidence="3">Phosphoribosyl-ATP pyrophosphohydrolase</fullName>
    </recommendedName>
</protein>
<dbReference type="InterPro" id="IPR033653">
    <property type="entry name" value="NTP-PPase_DR2231-like"/>
</dbReference>
<dbReference type="KEGG" id="lhf:JCM16775_0166"/>
<dbReference type="InterPro" id="IPR023292">
    <property type="entry name" value="NTP_PyroPHydrolase-like_dom_sf"/>
</dbReference>
<evidence type="ECO:0000313" key="1">
    <source>
        <dbReference type="EMBL" id="BBM37491.1"/>
    </source>
</evidence>
<evidence type="ECO:0000313" key="2">
    <source>
        <dbReference type="Proteomes" id="UP000321892"/>
    </source>
</evidence>
<dbReference type="CDD" id="cd11530">
    <property type="entry name" value="NTP-PPase_DR2231_like"/>
    <property type="match status" value="1"/>
</dbReference>
<dbReference type="AlphaFoldDB" id="A0A510JGH6"/>
<dbReference type="Proteomes" id="UP000321892">
    <property type="component" value="Chromosome"/>
</dbReference>
<dbReference type="RefSeq" id="WP_021768227.1">
    <property type="nucleotide sequence ID" value="NZ_AP019823.1"/>
</dbReference>
<dbReference type="EMBL" id="AP019823">
    <property type="protein sequence ID" value="BBM37491.1"/>
    <property type="molecule type" value="Genomic_DNA"/>
</dbReference>
<keyword evidence="2" id="KW-1185">Reference proteome</keyword>
<accession>A0A510JGH6</accession>
<dbReference type="Pfam" id="PF01503">
    <property type="entry name" value="PRA-PH"/>
    <property type="match status" value="1"/>
</dbReference>
<reference evidence="1 2" key="1">
    <citation type="submission" date="2019-07" db="EMBL/GenBank/DDBJ databases">
        <title>Complete Genome Sequence of Leptotrichia hofstadii Strain JCM16775.</title>
        <authorList>
            <person name="Watanabe S."/>
            <person name="Cui L."/>
        </authorList>
    </citation>
    <scope>NUCLEOTIDE SEQUENCE [LARGE SCALE GENOMIC DNA]</scope>
    <source>
        <strain evidence="1 2">JCM16775</strain>
    </source>
</reference>
<sequence length="128" mass="14892">MKRKIECVEEFHRIYKLGNSDKPIGKLENGLEKLRFDLMKEENEEYLEAAKRGDVVEVADALGDMLYILCGTIIEHGMQDVIEDVFEEIHRSNLSKLDENGKPIYREDGKVIKGPNYFPPNLKQFFEK</sequence>
<dbReference type="OrthoDB" id="9810101at2"/>
<name>A0A510JGH6_9FUSO</name>
<gene>
    <name evidence="1" type="ORF">JCM16775_0166</name>
</gene>
<dbReference type="Gene3D" id="1.10.3420.10">
    <property type="entry name" value="putative ntp pyrophosphohydrolase like domain"/>
    <property type="match status" value="1"/>
</dbReference>
<organism evidence="1 2">
    <name type="scientific">Leptotrichia hofstadii</name>
    <dbReference type="NCBI Taxonomy" id="157688"/>
    <lineage>
        <taxon>Bacteria</taxon>
        <taxon>Fusobacteriati</taxon>
        <taxon>Fusobacteriota</taxon>
        <taxon>Fusobacteriia</taxon>
        <taxon>Fusobacteriales</taxon>
        <taxon>Leptotrichiaceae</taxon>
        <taxon>Leptotrichia</taxon>
    </lineage>
</organism>